<accession>A0A176WFU6</accession>
<name>A0A176WFU6_MARPO</name>
<reference evidence="1" key="1">
    <citation type="submission" date="2016-03" db="EMBL/GenBank/DDBJ databases">
        <title>Mechanisms controlling the formation of the plant cell surface in tip-growing cells are functionally conserved among land plants.</title>
        <authorList>
            <person name="Honkanen S."/>
            <person name="Jones V.A."/>
            <person name="Morieri G."/>
            <person name="Champion C."/>
            <person name="Hetherington A.J."/>
            <person name="Kelly S."/>
            <person name="Saint-Marcoux D."/>
            <person name="Proust H."/>
            <person name="Prescott H."/>
            <person name="Dolan L."/>
        </authorList>
    </citation>
    <scope>NUCLEOTIDE SEQUENCE [LARGE SCALE GENOMIC DNA]</scope>
    <source>
        <tissue evidence="1">Whole gametophyte</tissue>
    </source>
</reference>
<keyword evidence="2" id="KW-1185">Reference proteome</keyword>
<protein>
    <submittedName>
        <fullName evidence="1">Uncharacterized protein</fullName>
    </submittedName>
</protein>
<gene>
    <name evidence="1" type="ORF">AXG93_2109s1020</name>
</gene>
<proteinExistence type="predicted"/>
<dbReference type="EMBL" id="LVLJ01001079">
    <property type="protein sequence ID" value="OAE31503.1"/>
    <property type="molecule type" value="Genomic_DNA"/>
</dbReference>
<comment type="caution">
    <text evidence="1">The sequence shown here is derived from an EMBL/GenBank/DDBJ whole genome shotgun (WGS) entry which is preliminary data.</text>
</comment>
<evidence type="ECO:0000313" key="1">
    <source>
        <dbReference type="EMBL" id="OAE31503.1"/>
    </source>
</evidence>
<evidence type="ECO:0000313" key="2">
    <source>
        <dbReference type="Proteomes" id="UP000077202"/>
    </source>
</evidence>
<organism evidence="1 2">
    <name type="scientific">Marchantia polymorpha subsp. ruderalis</name>
    <dbReference type="NCBI Taxonomy" id="1480154"/>
    <lineage>
        <taxon>Eukaryota</taxon>
        <taxon>Viridiplantae</taxon>
        <taxon>Streptophyta</taxon>
        <taxon>Embryophyta</taxon>
        <taxon>Marchantiophyta</taxon>
        <taxon>Marchantiopsida</taxon>
        <taxon>Marchantiidae</taxon>
        <taxon>Marchantiales</taxon>
        <taxon>Marchantiaceae</taxon>
        <taxon>Marchantia</taxon>
    </lineage>
</organism>
<dbReference type="AlphaFoldDB" id="A0A176WFU6"/>
<dbReference type="Proteomes" id="UP000077202">
    <property type="component" value="Unassembled WGS sequence"/>
</dbReference>
<sequence length="155" mass="17787">MALLLQVDSIQDVHSDVWKWRKAVTKEVITLQDKIDALLNGREIVEVIPVMPDLPFESVKEDTMMTCEESDHDVMTDNRKSKMPPSSLSLQTDSVEEIIRDILKLEMRRLDFSRLKRSAKGQAWPTTICVELERVGEIAKQDKFVVLMEADADED</sequence>